<dbReference type="PANTHER" id="PTHR12714">
    <property type="entry name" value="PROTEIN-S ISOPRENYLCYSTEINE O-METHYLTRANSFERASE"/>
    <property type="match status" value="1"/>
</dbReference>
<keyword evidence="3" id="KW-1133">Transmembrane helix</keyword>
<dbReference type="EC" id="2.1.1.100" evidence="5"/>
<name>A0A200RE42_MACCD</name>
<keyword evidence="5 6" id="KW-0489">Methyltransferase</keyword>
<evidence type="ECO:0000256" key="1">
    <source>
        <dbReference type="ARBA" id="ARBA00004141"/>
    </source>
</evidence>
<dbReference type="EMBL" id="MVGT01000006">
    <property type="protein sequence ID" value="OVA20951.1"/>
    <property type="molecule type" value="Genomic_DNA"/>
</dbReference>
<organism evidence="6 7">
    <name type="scientific">Macleaya cordata</name>
    <name type="common">Five-seeded plume-poppy</name>
    <name type="synonym">Bocconia cordata</name>
    <dbReference type="NCBI Taxonomy" id="56857"/>
    <lineage>
        <taxon>Eukaryota</taxon>
        <taxon>Viridiplantae</taxon>
        <taxon>Streptophyta</taxon>
        <taxon>Embryophyta</taxon>
        <taxon>Tracheophyta</taxon>
        <taxon>Spermatophyta</taxon>
        <taxon>Magnoliopsida</taxon>
        <taxon>Ranunculales</taxon>
        <taxon>Papaveraceae</taxon>
        <taxon>Papaveroideae</taxon>
        <taxon>Macleaya</taxon>
    </lineage>
</organism>
<comment type="similarity">
    <text evidence="5">Belongs to the class VI-like SAM-binding methyltransferase superfamily. Isoprenylcysteine carboxyl methyltransferase family.</text>
</comment>
<comment type="catalytic activity">
    <reaction evidence="5">
        <text>[protein]-C-terminal S-[(2E,6E)-farnesyl]-L-cysteine + S-adenosyl-L-methionine = [protein]-C-terminal S-[(2E,6E)-farnesyl]-L-cysteine methyl ester + S-adenosyl-L-homocysteine</text>
        <dbReference type="Rhea" id="RHEA:21672"/>
        <dbReference type="Rhea" id="RHEA-COMP:12125"/>
        <dbReference type="Rhea" id="RHEA-COMP:12126"/>
        <dbReference type="ChEBI" id="CHEBI:57856"/>
        <dbReference type="ChEBI" id="CHEBI:59789"/>
        <dbReference type="ChEBI" id="CHEBI:90510"/>
        <dbReference type="ChEBI" id="CHEBI:90511"/>
        <dbReference type="EC" id="2.1.1.100"/>
    </reaction>
</comment>
<keyword evidence="6" id="KW-0808">Transferase</keyword>
<dbReference type="PANTHER" id="PTHR12714:SF9">
    <property type="entry name" value="PROTEIN-S-ISOPRENYLCYSTEINE O-METHYLTRANSFERASE"/>
    <property type="match status" value="1"/>
</dbReference>
<dbReference type="InParanoid" id="A0A200RE42"/>
<sequence>MEEIIDSNTAWRQLSQLFMAIAFFHSSEYVLAIVFHGKFNVSLSSLLISKQYVLAMCCSVLEYMLEISVFPQLKEYRWISNIGLLLVVTGEIIRKAAIITAGRAFTHMIKIYHEDHHELVTHGIYRI</sequence>
<evidence type="ECO:0000313" key="6">
    <source>
        <dbReference type="EMBL" id="OVA20951.1"/>
    </source>
</evidence>
<evidence type="ECO:0000256" key="4">
    <source>
        <dbReference type="ARBA" id="ARBA00023136"/>
    </source>
</evidence>
<dbReference type="GO" id="GO:0005789">
    <property type="term" value="C:endoplasmic reticulum membrane"/>
    <property type="evidence" value="ECO:0007669"/>
    <property type="project" value="UniProtKB-SubCell"/>
</dbReference>
<accession>A0A200RE42</accession>
<proteinExistence type="inferred from homology"/>
<reference evidence="6 7" key="1">
    <citation type="journal article" date="2017" name="Mol. Plant">
        <title>The Genome of Medicinal Plant Macleaya cordata Provides New Insights into Benzylisoquinoline Alkaloids Metabolism.</title>
        <authorList>
            <person name="Liu X."/>
            <person name="Liu Y."/>
            <person name="Huang P."/>
            <person name="Ma Y."/>
            <person name="Qing Z."/>
            <person name="Tang Q."/>
            <person name="Cao H."/>
            <person name="Cheng P."/>
            <person name="Zheng Y."/>
            <person name="Yuan Z."/>
            <person name="Zhou Y."/>
            <person name="Liu J."/>
            <person name="Tang Z."/>
            <person name="Zhuo Y."/>
            <person name="Zhang Y."/>
            <person name="Yu L."/>
            <person name="Huang J."/>
            <person name="Yang P."/>
            <person name="Peng Q."/>
            <person name="Zhang J."/>
            <person name="Jiang W."/>
            <person name="Zhang Z."/>
            <person name="Lin K."/>
            <person name="Ro D.K."/>
            <person name="Chen X."/>
            <person name="Xiong X."/>
            <person name="Shang Y."/>
            <person name="Huang S."/>
            <person name="Zeng J."/>
        </authorList>
    </citation>
    <scope>NUCLEOTIDE SEQUENCE [LARGE SCALE GENOMIC DNA]</scope>
    <source>
        <strain evidence="7">cv. BLH2017</strain>
        <tissue evidence="6">Root</tissue>
    </source>
</reference>
<keyword evidence="5" id="KW-0949">S-adenosyl-L-methionine</keyword>
<dbReference type="Proteomes" id="UP000195402">
    <property type="component" value="Unassembled WGS sequence"/>
</dbReference>
<keyword evidence="7" id="KW-1185">Reference proteome</keyword>
<comment type="subcellular location">
    <subcellularLocation>
        <location evidence="5">Endoplasmic reticulum membrane</location>
        <topology evidence="5">Multi-pass membrane protein</topology>
    </subcellularLocation>
    <subcellularLocation>
        <location evidence="1">Membrane</location>
        <topology evidence="1">Multi-pass membrane protein</topology>
    </subcellularLocation>
</comment>
<evidence type="ECO:0000313" key="7">
    <source>
        <dbReference type="Proteomes" id="UP000195402"/>
    </source>
</evidence>
<dbReference type="OMA" id="KEYRWIS"/>
<dbReference type="Pfam" id="PF04140">
    <property type="entry name" value="ICMT"/>
    <property type="match status" value="1"/>
</dbReference>
<evidence type="ECO:0000256" key="2">
    <source>
        <dbReference type="ARBA" id="ARBA00022692"/>
    </source>
</evidence>
<dbReference type="FunCoup" id="A0A200RE42">
    <property type="interactions" value="1995"/>
</dbReference>
<keyword evidence="4" id="KW-0472">Membrane</keyword>
<keyword evidence="2" id="KW-0812">Transmembrane</keyword>
<evidence type="ECO:0000256" key="3">
    <source>
        <dbReference type="ARBA" id="ARBA00022989"/>
    </source>
</evidence>
<dbReference type="OrthoDB" id="422086at2759"/>
<evidence type="ECO:0000256" key="5">
    <source>
        <dbReference type="RuleBase" id="RU362022"/>
    </source>
</evidence>
<dbReference type="AlphaFoldDB" id="A0A200RE42"/>
<dbReference type="GO" id="GO:0032259">
    <property type="term" value="P:methylation"/>
    <property type="evidence" value="ECO:0007669"/>
    <property type="project" value="UniProtKB-KW"/>
</dbReference>
<keyword evidence="5" id="KW-0256">Endoplasmic reticulum</keyword>
<comment type="cofactor">
    <cofactor evidence="5">
        <name>Zn(2+)</name>
        <dbReference type="ChEBI" id="CHEBI:29105"/>
    </cofactor>
    <text evidence="5">Divalent metal cations. Probably Zn(2+).</text>
</comment>
<protein>
    <recommendedName>
        <fullName evidence="5">Protein-S-isoprenylcysteine O-methyltransferase</fullName>
        <ecNumber evidence="5">2.1.1.100</ecNumber>
    </recommendedName>
</protein>
<gene>
    <name evidence="6" type="ORF">BVC80_8835g18</name>
</gene>
<dbReference type="InterPro" id="IPR007269">
    <property type="entry name" value="ICMT_MeTrfase"/>
</dbReference>
<dbReference type="GO" id="GO:0004671">
    <property type="term" value="F:protein C-terminal S-isoprenylcysteine carboxyl O-methyltransferase activity"/>
    <property type="evidence" value="ECO:0007669"/>
    <property type="project" value="UniProtKB-EC"/>
</dbReference>
<dbReference type="STRING" id="56857.A0A200RE42"/>
<dbReference type="Gene3D" id="1.20.120.1630">
    <property type="match status" value="1"/>
</dbReference>
<comment type="caution">
    <text evidence="6">The sequence shown here is derived from an EMBL/GenBank/DDBJ whole genome shotgun (WGS) entry which is preliminary data.</text>
</comment>